<dbReference type="AlphaFoldDB" id="A0A6V7PFC3"/>
<dbReference type="GO" id="GO:0005802">
    <property type="term" value="C:trans-Golgi network"/>
    <property type="evidence" value="ECO:0007669"/>
    <property type="project" value="TreeGrafter"/>
</dbReference>
<feature type="region of interest" description="Disordered" evidence="1">
    <location>
        <begin position="1"/>
        <end position="38"/>
    </location>
</feature>
<proteinExistence type="predicted"/>
<dbReference type="GO" id="GO:0005768">
    <property type="term" value="C:endosome"/>
    <property type="evidence" value="ECO:0007669"/>
    <property type="project" value="TreeGrafter"/>
</dbReference>
<evidence type="ECO:0000256" key="1">
    <source>
        <dbReference type="SAM" id="MobiDB-lite"/>
    </source>
</evidence>
<feature type="compositionally biased region" description="Pro residues" evidence="1">
    <location>
        <begin position="15"/>
        <end position="36"/>
    </location>
</feature>
<sequence length="263" mass="27926">MANPRRTSLQLQNPNPNPTVPFPDPSIPPHSPPPPFSSRALSSSLSSLALFLKKPTAFPFLLSVFILLTWLSLRFHGGGGGGGGAGAATRGSAARAVGGGDLDVDANLVRFSALGFPSLIAKDHRGGCLIPSPRPRGWAPRLKMKYCEGIIQGRGALDCSLPHVGQIRPGGLRGNHRHHSCNETLIIWGAETKFRLENADMKDKGFAEVTIGAEEVAIATSPSGTAHALINVDLARSTFFLGCQDTSISPNSSNTDYNVWKDL</sequence>
<dbReference type="InterPro" id="IPR014710">
    <property type="entry name" value="RmlC-like_jellyroll"/>
</dbReference>
<dbReference type="PANTHER" id="PTHR37742">
    <property type="entry name" value="OS01G0810200 PROTEIN"/>
    <property type="match status" value="1"/>
</dbReference>
<reference evidence="2" key="1">
    <citation type="submission" date="2020-07" db="EMBL/GenBank/DDBJ databases">
        <authorList>
            <person name="Lin J."/>
        </authorList>
    </citation>
    <scope>NUCLEOTIDE SEQUENCE</scope>
</reference>
<organism evidence="2">
    <name type="scientific">Ananas comosus var. bracteatus</name>
    <name type="common">red pineapple</name>
    <dbReference type="NCBI Taxonomy" id="296719"/>
    <lineage>
        <taxon>Eukaryota</taxon>
        <taxon>Viridiplantae</taxon>
        <taxon>Streptophyta</taxon>
        <taxon>Embryophyta</taxon>
        <taxon>Tracheophyta</taxon>
        <taxon>Spermatophyta</taxon>
        <taxon>Magnoliopsida</taxon>
        <taxon>Liliopsida</taxon>
        <taxon>Poales</taxon>
        <taxon>Bromeliaceae</taxon>
        <taxon>Bromelioideae</taxon>
        <taxon>Ananas</taxon>
    </lineage>
</organism>
<accession>A0A6V7PFC3</accession>
<protein>
    <submittedName>
        <fullName evidence="2">Uncharacterized protein</fullName>
    </submittedName>
</protein>
<name>A0A6V7PFC3_ANACO</name>
<gene>
    <name evidence="2" type="ORF">CB5_LOCUS12768</name>
</gene>
<feature type="compositionally biased region" description="Polar residues" evidence="1">
    <location>
        <begin position="1"/>
        <end position="12"/>
    </location>
</feature>
<dbReference type="Gene3D" id="2.60.120.10">
    <property type="entry name" value="Jelly Rolls"/>
    <property type="match status" value="1"/>
</dbReference>
<dbReference type="PANTHER" id="PTHR37742:SF1">
    <property type="entry name" value="OS01G0810200 PROTEIN"/>
    <property type="match status" value="1"/>
</dbReference>
<dbReference type="EMBL" id="LR862130">
    <property type="protein sequence ID" value="CAD1829557.1"/>
    <property type="molecule type" value="Genomic_DNA"/>
</dbReference>
<evidence type="ECO:0000313" key="2">
    <source>
        <dbReference type="EMBL" id="CAD1829557.1"/>
    </source>
</evidence>